<dbReference type="Proteomes" id="UP000762676">
    <property type="component" value="Unassembled WGS sequence"/>
</dbReference>
<feature type="compositionally biased region" description="Pro residues" evidence="1">
    <location>
        <begin position="52"/>
        <end position="62"/>
    </location>
</feature>
<feature type="compositionally biased region" description="Basic and acidic residues" evidence="1">
    <location>
        <begin position="418"/>
        <end position="430"/>
    </location>
</feature>
<sequence length="489" mass="54999">MVGLIAVHRLYSGRHLQVKYTALYLLYPCVNIYGNSNFYCNKFPLPSTVAGPPGPEGPPGPWGIPGAPGKPGLPGLPAHRSLPRQQTGGEKDPGTQPVTDRRTLVTSDTDRETLACILRKIEDLESRMHEVHTLLPELSAVRGKIGELTQRVLDLEVQLELPRWKSQQWDVDAGEQAWTHDSRIADEIEETTSFGNREHTKVAAPRFNSSTSEEKPVQVSTYSYLSQVTSPPIKGFASDEKTKKDKEEKANENSKRSKISSQEKLPVHYSREGVQEGDEGTGALCVEECLRKRKEKKREARPESVYGSASPEQQRHQARKKCERDCEKNSPLPPPLPEADVVRALFPNDTELIRALEEGHYRFYRILKLRLSQHPDYVRKYKRYLSSNDSSGVHVGLDVEEGGQESRASLRRQSGFAQEHRDYKTKHDLADAPSSYSKDTRTSTHPAKTSPVKIYDFSHPRKSKLKSRAAALHAAADLMFATIMIVRFI</sequence>
<evidence type="ECO:0000313" key="3">
    <source>
        <dbReference type="Proteomes" id="UP000762676"/>
    </source>
</evidence>
<reference evidence="2 3" key="1">
    <citation type="journal article" date="2021" name="Elife">
        <title>Chloroplast acquisition without the gene transfer in kleptoplastic sea slugs, Plakobranchus ocellatus.</title>
        <authorList>
            <person name="Maeda T."/>
            <person name="Takahashi S."/>
            <person name="Yoshida T."/>
            <person name="Shimamura S."/>
            <person name="Takaki Y."/>
            <person name="Nagai Y."/>
            <person name="Toyoda A."/>
            <person name="Suzuki Y."/>
            <person name="Arimoto A."/>
            <person name="Ishii H."/>
            <person name="Satoh N."/>
            <person name="Nishiyama T."/>
            <person name="Hasebe M."/>
            <person name="Maruyama T."/>
            <person name="Minagawa J."/>
            <person name="Obokata J."/>
            <person name="Shigenobu S."/>
        </authorList>
    </citation>
    <scope>NUCLEOTIDE SEQUENCE [LARGE SCALE GENOMIC DNA]</scope>
</reference>
<evidence type="ECO:0000256" key="1">
    <source>
        <dbReference type="SAM" id="MobiDB-lite"/>
    </source>
</evidence>
<name>A0AAV4FEA3_9GAST</name>
<proteinExistence type="predicted"/>
<feature type="compositionally biased region" description="Basic and acidic residues" evidence="1">
    <location>
        <begin position="237"/>
        <end position="255"/>
    </location>
</feature>
<accession>A0AAV4FEA3</accession>
<feature type="region of interest" description="Disordered" evidence="1">
    <location>
        <begin position="190"/>
        <end position="218"/>
    </location>
</feature>
<feature type="region of interest" description="Disordered" evidence="1">
    <location>
        <begin position="404"/>
        <end position="451"/>
    </location>
</feature>
<dbReference type="AlphaFoldDB" id="A0AAV4FEA3"/>
<feature type="region of interest" description="Disordered" evidence="1">
    <location>
        <begin position="230"/>
        <end position="277"/>
    </location>
</feature>
<organism evidence="2 3">
    <name type="scientific">Elysia marginata</name>
    <dbReference type="NCBI Taxonomy" id="1093978"/>
    <lineage>
        <taxon>Eukaryota</taxon>
        <taxon>Metazoa</taxon>
        <taxon>Spiralia</taxon>
        <taxon>Lophotrochozoa</taxon>
        <taxon>Mollusca</taxon>
        <taxon>Gastropoda</taxon>
        <taxon>Heterobranchia</taxon>
        <taxon>Euthyneura</taxon>
        <taxon>Panpulmonata</taxon>
        <taxon>Sacoglossa</taxon>
        <taxon>Placobranchoidea</taxon>
        <taxon>Plakobranchidae</taxon>
        <taxon>Elysia</taxon>
    </lineage>
</organism>
<feature type="compositionally biased region" description="Basic and acidic residues" evidence="1">
    <location>
        <begin position="265"/>
        <end position="274"/>
    </location>
</feature>
<gene>
    <name evidence="2" type="ORF">ElyMa_003809000</name>
</gene>
<feature type="compositionally biased region" description="Basic and acidic residues" evidence="1">
    <location>
        <begin position="89"/>
        <end position="107"/>
    </location>
</feature>
<evidence type="ECO:0000313" key="2">
    <source>
        <dbReference type="EMBL" id="GFR71304.1"/>
    </source>
</evidence>
<protein>
    <submittedName>
        <fullName evidence="2">Uncharacterized protein</fullName>
    </submittedName>
</protein>
<comment type="caution">
    <text evidence="2">The sequence shown here is derived from an EMBL/GenBank/DDBJ whole genome shotgun (WGS) entry which is preliminary data.</text>
</comment>
<feature type="region of interest" description="Disordered" evidence="1">
    <location>
        <begin position="296"/>
        <end position="335"/>
    </location>
</feature>
<dbReference type="EMBL" id="BMAT01007787">
    <property type="protein sequence ID" value="GFR71304.1"/>
    <property type="molecule type" value="Genomic_DNA"/>
</dbReference>
<feature type="region of interest" description="Disordered" evidence="1">
    <location>
        <begin position="51"/>
        <end position="107"/>
    </location>
</feature>
<keyword evidence="3" id="KW-1185">Reference proteome</keyword>